<organism evidence="2 3">
    <name type="scientific">Cesiribacter andamanensis AMV16</name>
    <dbReference type="NCBI Taxonomy" id="1279009"/>
    <lineage>
        <taxon>Bacteria</taxon>
        <taxon>Pseudomonadati</taxon>
        <taxon>Bacteroidota</taxon>
        <taxon>Cytophagia</taxon>
        <taxon>Cytophagales</taxon>
        <taxon>Cesiribacteraceae</taxon>
        <taxon>Cesiribacter</taxon>
    </lineage>
</organism>
<protein>
    <recommendedName>
        <fullName evidence="4">Lipoprotein</fullName>
    </recommendedName>
</protein>
<dbReference type="eggNOG" id="ENOG502ZT5D">
    <property type="taxonomic scope" value="Bacteria"/>
</dbReference>
<feature type="chain" id="PRO_5004082400" description="Lipoprotein" evidence="1">
    <location>
        <begin position="21"/>
        <end position="243"/>
    </location>
</feature>
<sequence>MLLRKSILLCLALLPLFSCSKDDLTRPVAAVLLVEMGPSQGSGANESLEVTGGRLFINELGFDGYREGGENYFFTRSFTGGHGVVFSKEAPGQILQFEMPQGVYSRIDLSLELPLGNDAAAAHEELDRADLRGGVELWGEYVTSHGVAVPFLFIYAGEDAYRFTARGDGGSQQVVVQEGQRQTARLTFQPQRWMDLINPRMLQSGKLSLVNGEPTVVISRHQNEAIYNLLVSRIEQSALFLFD</sequence>
<proteinExistence type="predicted"/>
<dbReference type="EMBL" id="AODQ01000058">
    <property type="protein sequence ID" value="EMR02444.1"/>
    <property type="molecule type" value="Genomic_DNA"/>
</dbReference>
<feature type="signal peptide" evidence="1">
    <location>
        <begin position="1"/>
        <end position="20"/>
    </location>
</feature>
<dbReference type="RefSeq" id="WP_009195821.1">
    <property type="nucleotide sequence ID" value="NZ_AODQ01000058.1"/>
</dbReference>
<gene>
    <name evidence="2" type="ORF">ADICEAN_02430</name>
</gene>
<keyword evidence="1" id="KW-0732">Signal</keyword>
<keyword evidence="3" id="KW-1185">Reference proteome</keyword>
<evidence type="ECO:0000256" key="1">
    <source>
        <dbReference type="SAM" id="SignalP"/>
    </source>
</evidence>
<evidence type="ECO:0000313" key="3">
    <source>
        <dbReference type="Proteomes" id="UP000011910"/>
    </source>
</evidence>
<comment type="caution">
    <text evidence="2">The sequence shown here is derived from an EMBL/GenBank/DDBJ whole genome shotgun (WGS) entry which is preliminary data.</text>
</comment>
<evidence type="ECO:0000313" key="2">
    <source>
        <dbReference type="EMBL" id="EMR02444.1"/>
    </source>
</evidence>
<evidence type="ECO:0008006" key="4">
    <source>
        <dbReference type="Google" id="ProtNLM"/>
    </source>
</evidence>
<dbReference type="Proteomes" id="UP000011910">
    <property type="component" value="Unassembled WGS sequence"/>
</dbReference>
<dbReference type="AlphaFoldDB" id="M7NVE8"/>
<reference evidence="2 3" key="1">
    <citation type="journal article" date="2013" name="Genome Announc.">
        <title>Draft Genome Sequence of Cesiribacter andamanensis Strain AMV16T, Isolated from a Soil Sample from a Mud Volcano in the Andaman Islands, India.</title>
        <authorList>
            <person name="Shivaji S."/>
            <person name="Ara S."/>
            <person name="Begum Z."/>
            <person name="Srinivas T.N."/>
            <person name="Singh A."/>
            <person name="Kumar Pinnaka A."/>
        </authorList>
    </citation>
    <scope>NUCLEOTIDE SEQUENCE [LARGE SCALE GENOMIC DNA]</scope>
    <source>
        <strain evidence="2 3">AMV16</strain>
    </source>
</reference>
<dbReference type="OrthoDB" id="980415at2"/>
<dbReference type="STRING" id="1279009.ADICEAN_02430"/>
<accession>M7NVE8</accession>
<name>M7NVE8_9BACT</name>